<evidence type="ECO:0000313" key="1">
    <source>
        <dbReference type="EMBL" id="CDY32163.1"/>
    </source>
</evidence>
<evidence type="ECO:0000313" key="2">
    <source>
        <dbReference type="Proteomes" id="UP000028999"/>
    </source>
</evidence>
<keyword evidence="2" id="KW-1185">Reference proteome</keyword>
<proteinExistence type="predicted"/>
<gene>
    <name evidence="1" type="primary">BnaCnng06720D</name>
    <name evidence="1" type="ORF">GSBRNA2T00051538001</name>
</gene>
<dbReference type="EMBL" id="LK032288">
    <property type="protein sequence ID" value="CDY32163.1"/>
    <property type="molecule type" value="Genomic_DNA"/>
</dbReference>
<protein>
    <submittedName>
        <fullName evidence="1">BnaCnng06720D protein</fullName>
    </submittedName>
</protein>
<dbReference type="Gramene" id="CDY32163">
    <property type="protein sequence ID" value="CDY32163"/>
    <property type="gene ID" value="GSBRNA2T00051538001"/>
</dbReference>
<accession>A0A078H5S9</accession>
<organism evidence="1 2">
    <name type="scientific">Brassica napus</name>
    <name type="common">Rape</name>
    <dbReference type="NCBI Taxonomy" id="3708"/>
    <lineage>
        <taxon>Eukaryota</taxon>
        <taxon>Viridiplantae</taxon>
        <taxon>Streptophyta</taxon>
        <taxon>Embryophyta</taxon>
        <taxon>Tracheophyta</taxon>
        <taxon>Spermatophyta</taxon>
        <taxon>Magnoliopsida</taxon>
        <taxon>eudicotyledons</taxon>
        <taxon>Gunneridae</taxon>
        <taxon>Pentapetalae</taxon>
        <taxon>rosids</taxon>
        <taxon>malvids</taxon>
        <taxon>Brassicales</taxon>
        <taxon>Brassicaceae</taxon>
        <taxon>Brassiceae</taxon>
        <taxon>Brassica</taxon>
    </lineage>
</organism>
<sequence length="33" mass="3837">MFLFTSSRTIARRSHTIIKRSYTNLSLGLDYMG</sequence>
<dbReference type="Proteomes" id="UP000028999">
    <property type="component" value="Unassembled WGS sequence"/>
</dbReference>
<reference evidence="1 2" key="1">
    <citation type="journal article" date="2014" name="Science">
        <title>Plant genetics. Early allopolyploid evolution in the post-Neolithic Brassica napus oilseed genome.</title>
        <authorList>
            <person name="Chalhoub B."/>
            <person name="Denoeud F."/>
            <person name="Liu S."/>
            <person name="Parkin I.A."/>
            <person name="Tang H."/>
            <person name="Wang X."/>
            <person name="Chiquet J."/>
            <person name="Belcram H."/>
            <person name="Tong C."/>
            <person name="Samans B."/>
            <person name="Correa M."/>
            <person name="Da Silva C."/>
            <person name="Just J."/>
            <person name="Falentin C."/>
            <person name="Koh C.S."/>
            <person name="Le Clainche I."/>
            <person name="Bernard M."/>
            <person name="Bento P."/>
            <person name="Noel B."/>
            <person name="Labadie K."/>
            <person name="Alberti A."/>
            <person name="Charles M."/>
            <person name="Arnaud D."/>
            <person name="Guo H."/>
            <person name="Daviaud C."/>
            <person name="Alamery S."/>
            <person name="Jabbari K."/>
            <person name="Zhao M."/>
            <person name="Edger P.P."/>
            <person name="Chelaifa H."/>
            <person name="Tack D."/>
            <person name="Lassalle G."/>
            <person name="Mestiri I."/>
            <person name="Schnel N."/>
            <person name="Le Paslier M.C."/>
            <person name="Fan G."/>
            <person name="Renault V."/>
            <person name="Bayer P.E."/>
            <person name="Golicz A.A."/>
            <person name="Manoli S."/>
            <person name="Lee T.H."/>
            <person name="Thi V.H."/>
            <person name="Chalabi S."/>
            <person name="Hu Q."/>
            <person name="Fan C."/>
            <person name="Tollenaere R."/>
            <person name="Lu Y."/>
            <person name="Battail C."/>
            <person name="Shen J."/>
            <person name="Sidebottom C.H."/>
            <person name="Wang X."/>
            <person name="Canaguier A."/>
            <person name="Chauveau A."/>
            <person name="Berard A."/>
            <person name="Deniot G."/>
            <person name="Guan M."/>
            <person name="Liu Z."/>
            <person name="Sun F."/>
            <person name="Lim Y.P."/>
            <person name="Lyons E."/>
            <person name="Town C.D."/>
            <person name="Bancroft I."/>
            <person name="Wang X."/>
            <person name="Meng J."/>
            <person name="Ma J."/>
            <person name="Pires J.C."/>
            <person name="King G.J."/>
            <person name="Brunel D."/>
            <person name="Delourme R."/>
            <person name="Renard M."/>
            <person name="Aury J.M."/>
            <person name="Adams K.L."/>
            <person name="Batley J."/>
            <person name="Snowdon R.J."/>
            <person name="Tost J."/>
            <person name="Edwards D."/>
            <person name="Zhou Y."/>
            <person name="Hua W."/>
            <person name="Sharpe A.G."/>
            <person name="Paterson A.H."/>
            <person name="Guan C."/>
            <person name="Wincker P."/>
        </authorList>
    </citation>
    <scope>NUCLEOTIDE SEQUENCE [LARGE SCALE GENOMIC DNA]</scope>
    <source>
        <strain evidence="2">cv. Darmor-bzh</strain>
    </source>
</reference>
<dbReference type="PaxDb" id="3708-A0A078H5S9"/>
<name>A0A078H5S9_BRANA</name>
<dbReference type="AlphaFoldDB" id="A0A078H5S9"/>